<dbReference type="STRING" id="401625.A0A0P1BIM4"/>
<feature type="compositionally biased region" description="Acidic residues" evidence="1">
    <location>
        <begin position="1116"/>
        <end position="1127"/>
    </location>
</feature>
<feature type="region of interest" description="Disordered" evidence="1">
    <location>
        <begin position="2617"/>
        <end position="2658"/>
    </location>
</feature>
<feature type="compositionally biased region" description="Pro residues" evidence="1">
    <location>
        <begin position="2276"/>
        <end position="2285"/>
    </location>
</feature>
<feature type="compositionally biased region" description="Basic and acidic residues" evidence="1">
    <location>
        <begin position="2617"/>
        <end position="2635"/>
    </location>
</feature>
<feature type="region of interest" description="Disordered" evidence="1">
    <location>
        <begin position="598"/>
        <end position="705"/>
    </location>
</feature>
<dbReference type="EMBL" id="CCYA01000264">
    <property type="protein sequence ID" value="CEH15508.1"/>
    <property type="molecule type" value="Genomic_DNA"/>
</dbReference>
<reference evidence="2 3" key="1">
    <citation type="submission" date="2014-09" db="EMBL/GenBank/DDBJ databases">
        <authorList>
            <person name="Magalhaes I.L.F."/>
            <person name="Oliveira U."/>
            <person name="Santos F.R."/>
            <person name="Vidigal T.H.D.A."/>
            <person name="Brescovit A.D."/>
            <person name="Santos A.J."/>
        </authorList>
    </citation>
    <scope>NUCLEOTIDE SEQUENCE [LARGE SCALE GENOMIC DNA]</scope>
</reference>
<feature type="compositionally biased region" description="Basic and acidic residues" evidence="1">
    <location>
        <begin position="930"/>
        <end position="940"/>
    </location>
</feature>
<feature type="compositionally biased region" description="Polar residues" evidence="1">
    <location>
        <begin position="2241"/>
        <end position="2270"/>
    </location>
</feature>
<sequence length="2897" mass="308041">MDSTFETEDADARQKPHPKPPPISPRRTSTSAEKEESLADDNVAPLVKVDEPTFQSGAPAEALPTEPTCARPMAQEDGTEQQSVSSEMHGITAKRPLPKAPMLVDVAGDMQDDLQDAHSFIANRENNTTAVSLPVLEDAPDASSEVNAFASAQSDKEASAESGQGGSRIQDSTPTLSKSSSSSADLPEDNDLPNLSPSSDPSTDLHIASVAAGSTLYTEASSDPSILPEDNISELALSDTVAQTITGPRSSDVSDATTSAATCIDHGSQYHYCIGDEISIPKGGDDIHQSRRPAAPYDLDRTPSVRSIETVRPSSAQLRLESAPVYPFQPTNPAITRRFSTTGSVRSVAGSTSRWVTSLVNRAMFSKQALRDKAEAAKSVLAGPLAKVASSSTPNLTHSDDSEKELISQLVLEESGARVPKSLVTKTRSLYAKRDSNDSNSEVAYTSLEVPYGAAEVISARDRAAEHARDAGRTDRTLMVVNDNSESPQYSALDPQHQDRLVAESLAREIFSGVLGPEEQAVLDMLEEMSNASEHAESTPQQYEHSRLDAPRPSLPRSGSVKERVMAMQRGNSRTVNAHFTDSGSHVSAASSRSFCSAAEGSLSPGMKAAPQTSPRPAHQRSLTAESSSVTSMNSQSSSIMSREARNRATMDTAGRRLPIASGSEQAARARFPPPRRAGQRSTHLGPFSPNSSSLAGSHMSQSGSGLKFWDRMEQRSPSTAPTSPGLPMSSDASPFPPEFYSHKLGTAGGHGRHHPYPPMLRRLETDMTAATSVSSGIYSIHKGSASVLLPTRTTAGLVRSPGTPPTTAGYDAATYIVAKQQCASPLEQVSPSSPSKLACSEPSNWSSTKTHDVARDIKTFPVATSEAVEKQIGDLDTPSETPSNAARADRELEGLGIAALDAHVRSHTDGDAPLRPGTTSHLVPSVKTQKRDLPAHDSTRSLPSLHPVLSNSTFAVGHSISNSQSEKAIAGPALRSQLRAPGTPTKARDLIAFFEQEMQSVPSPINAPKAQAPPKPTKSRAAEVPSGKHTPSQEIAERYRKALRDKPDSVVSSSASITPSSKLSFRVDNQLSTALEQSDAAAETSKVALRRRAQISPSRARIAAGGAEMISQVVADEENREPEPLDTLDGPTRTPSRSPRRVLSGSRKPSASLFGFSTSPLHMRRTSAERQRTNASPSADSKGPPSVSAETKSAGSSPTRRGGSGSTGTVSLAEGVRSLARAFSRGATPSDPFREATRASDAAAAAQAPPSAWHSGESGGQVAEARRMSDDRSALSARTHGTQASFRQNVESGRLPLDNRGALELIGEHRQRAAPLRQGTVFYFNVHHRQPHWQRAQAILLPTAVALSWIPRGGGRENVVLDLRACLEVFSLPSAVHPNSQHDVAAQTALAQGLGDIHAFQLVFDDGVERIAVDRAIDRVQWITAAWEALGMAQGRDTSAQQGQTQVLESQSPSASRDNQVSVNQAVQLLVGQSQSQVLACAQSDPISPSTGGGSGKETIQRIAGIWASEPSSGHEQLSRPPPVPPKDNLSPERPLTEAQRAHARPQTWRKPVQDNSHNKALAMSTPIEQDRASPPPSEFEWDSTSRELVPSDSASQRPPRSDCEASCISRPGSDLQNLAAHLSAEARLKRVPGGATLESTSQSGGETAPANLQREESRLLETVLEETQSQAQSTQVKPPSLQHSDLASALKRTPRKQGRTSLPKAEESAECEDILSITKPVIAGCSSLSSRNGSASVSSGDVARLLTYLEEQQAAREAREAHLEEQLRSFKDVIAGLQRKTSSASKRSTTAHELSERSSSRRRSSAGTTASSKDEGASTPRGNGHAELAAVQEKLDRVLSLVGNVFEGQTRLEEKAQAQTTDAAVPKGDALASTRSDHELLKVQETLEKLLERMQSQVDATSSLNLSRRGTLRELVREAGLPRVLRPENRNLDGDLIDGRDQAILADRLKRSRTSAPATLEIGAEDQEKMQLSPSSSASTLSCEIVPARDWRSELGVPPTPANTDAASSYAASIRSQATTPKDRAPDNVFLYGAAPSTSASEARPPKAIFAPHTSQVGLNMEAEVRRQRGTQQGNSNAGWYGAPDLPEKDNTVRWARSNFVQRDQRSPSQPSGMVATGISMPDPSSYGNERRDLSPGSFKQHSKPSPELEAVLQAIRDNEGARAAQQAQQQDIARYLNELNAWLEKDVVDRSKEWRELTSGVSQLHEELAQLKTKSGPTTVTGAPQSGAGVADEDNQHLQRSATTSSRGVSGAPPTSSGSGNPASYQLSDGRAAPPPREPPPFGNGGQWTAHTAAGGGGGIPPNAAAAGAPPALFTPAPLSRSGTRTWHSEASPGALRNQDVWAHSGSRANSKKLSKEEKAARKRSDRRNFLSKLGPLAAAAGGAALVHAAVSEWDAHKERQRQANRPAEAGAKADPKTGKLPEEIDVPKSLMQRLKEATSLGDESKLREVIKEAAELGAGSAAVATVAEQVDEVKKKAAADKDDDGDESDVTVGASTKAIAKEVESRSAKSSTSATSTETMTTDSTATKPDASVAAAQTAALALAVEEILKHLLERKDEEAKRREEEDARRTASEVSRKSERDAEEERNSSVRAKEQDDLADLILEKIRAEQELKEQQNAAKEKELSPKEAIESLVAQQNAQRQADAQAKAESEAALKGYTESVQRATAEHNAKVIQTVQLASREMLRDNIDAHVNELKGVLGQEISRMFEDVGKIREMKRELERDIAELFSMKAKYSAELPAASTIGSDSGSKGKSSTDGASSVSSSSASSNNSKSSIQSGTKAPGKATPPTTTAKDIGNGGPRPAAVPPASIPLGMANVPLVAPQASRFTSGVRGMLSPYSRAGAPAAMPMPMPMPGPAAGRPGLPPTPNQNPAAPPKDFINPFSLTFGSRR</sequence>
<feature type="region of interest" description="Disordered" evidence="1">
    <location>
        <begin position="714"/>
        <end position="733"/>
    </location>
</feature>
<feature type="compositionally biased region" description="Low complexity" evidence="1">
    <location>
        <begin position="2512"/>
        <end position="2538"/>
    </location>
</feature>
<proteinExistence type="predicted"/>
<feature type="compositionally biased region" description="Polar residues" evidence="1">
    <location>
        <begin position="2101"/>
        <end position="2114"/>
    </location>
</feature>
<feature type="region of interest" description="Disordered" evidence="1">
    <location>
        <begin position="1689"/>
        <end position="1711"/>
    </location>
</feature>
<accession>A0A0P1BIM4</accession>
<feature type="compositionally biased region" description="Low complexity" evidence="1">
    <location>
        <begin position="2640"/>
        <end position="2651"/>
    </location>
</feature>
<feature type="compositionally biased region" description="Polar residues" evidence="1">
    <location>
        <begin position="689"/>
        <end position="705"/>
    </location>
</feature>
<feature type="compositionally biased region" description="Polar residues" evidence="1">
    <location>
        <begin position="2215"/>
        <end position="2227"/>
    </location>
</feature>
<dbReference type="Proteomes" id="UP000054845">
    <property type="component" value="Unassembled WGS sequence"/>
</dbReference>
<feature type="compositionally biased region" description="Low complexity" evidence="1">
    <location>
        <begin position="2748"/>
        <end position="2800"/>
    </location>
</feature>
<feature type="compositionally biased region" description="Low complexity" evidence="1">
    <location>
        <begin position="1781"/>
        <end position="1790"/>
    </location>
</feature>
<feature type="compositionally biased region" description="Polar residues" evidence="1">
    <location>
        <begin position="167"/>
        <end position="176"/>
    </location>
</feature>
<feature type="region of interest" description="Disordered" evidence="1">
    <location>
        <begin position="908"/>
        <end position="945"/>
    </location>
</feature>
<feature type="region of interest" description="Disordered" evidence="1">
    <location>
        <begin position="1437"/>
        <end position="1462"/>
    </location>
</feature>
<feature type="region of interest" description="Disordered" evidence="1">
    <location>
        <begin position="2480"/>
        <end position="2538"/>
    </location>
</feature>
<protein>
    <recommendedName>
        <fullName evidence="4">PH domain-containing protein</fullName>
    </recommendedName>
</protein>
<feature type="compositionally biased region" description="Polar residues" evidence="1">
    <location>
        <begin position="1280"/>
        <end position="1292"/>
    </location>
</feature>
<feature type="compositionally biased region" description="Polar residues" evidence="1">
    <location>
        <begin position="611"/>
        <end position="626"/>
    </location>
</feature>
<feature type="region of interest" description="Disordered" evidence="1">
    <location>
        <begin position="1"/>
        <end position="97"/>
    </location>
</feature>
<feature type="compositionally biased region" description="Polar residues" evidence="1">
    <location>
        <begin position="828"/>
        <end position="849"/>
    </location>
</feature>
<feature type="region of interest" description="Disordered" evidence="1">
    <location>
        <begin position="1780"/>
        <end position="1825"/>
    </location>
</feature>
<feature type="region of interest" description="Disordered" evidence="1">
    <location>
        <begin position="1004"/>
        <end position="1035"/>
    </location>
</feature>
<feature type="region of interest" description="Disordered" evidence="1">
    <location>
        <begin position="1512"/>
        <end position="1610"/>
    </location>
</feature>
<feature type="compositionally biased region" description="Pro residues" evidence="1">
    <location>
        <begin position="2869"/>
        <end position="2881"/>
    </location>
</feature>
<evidence type="ECO:0000256" key="1">
    <source>
        <dbReference type="SAM" id="MobiDB-lite"/>
    </source>
</evidence>
<feature type="region of interest" description="Disordered" evidence="1">
    <location>
        <begin position="2856"/>
        <end position="2897"/>
    </location>
</feature>
<feature type="region of interest" description="Disordered" evidence="1">
    <location>
        <begin position="2557"/>
        <end position="2601"/>
    </location>
</feature>
<feature type="region of interest" description="Disordered" evidence="1">
    <location>
        <begin position="828"/>
        <end position="851"/>
    </location>
</feature>
<organism evidence="2 3">
    <name type="scientific">Ceraceosorus bombacis</name>
    <dbReference type="NCBI Taxonomy" id="401625"/>
    <lineage>
        <taxon>Eukaryota</taxon>
        <taxon>Fungi</taxon>
        <taxon>Dikarya</taxon>
        <taxon>Basidiomycota</taxon>
        <taxon>Ustilaginomycotina</taxon>
        <taxon>Exobasidiomycetes</taxon>
        <taxon>Ceraceosorales</taxon>
        <taxon>Ceraceosoraceae</taxon>
        <taxon>Ceraceosorus</taxon>
    </lineage>
</organism>
<feature type="compositionally biased region" description="Low complexity" evidence="1">
    <location>
        <begin position="1240"/>
        <end position="1253"/>
    </location>
</feature>
<feature type="region of interest" description="Disordered" evidence="1">
    <location>
        <begin position="530"/>
        <end position="561"/>
    </location>
</feature>
<feature type="region of interest" description="Disordered" evidence="1">
    <location>
        <begin position="132"/>
        <end position="205"/>
    </location>
</feature>
<evidence type="ECO:0000313" key="3">
    <source>
        <dbReference type="Proteomes" id="UP000054845"/>
    </source>
</evidence>
<feature type="compositionally biased region" description="Polar residues" evidence="1">
    <location>
        <begin position="530"/>
        <end position="543"/>
    </location>
</feature>
<feature type="region of interest" description="Disordered" evidence="1">
    <location>
        <begin position="2214"/>
        <end position="2370"/>
    </location>
</feature>
<feature type="compositionally biased region" description="Basic and acidic residues" evidence="1">
    <location>
        <begin position="1265"/>
        <end position="1274"/>
    </location>
</feature>
<feature type="region of interest" description="Disordered" evidence="1">
    <location>
        <begin position="2399"/>
        <end position="2425"/>
    </location>
</feature>
<evidence type="ECO:0000313" key="2">
    <source>
        <dbReference type="EMBL" id="CEH15508.1"/>
    </source>
</evidence>
<feature type="region of interest" description="Disordered" evidence="1">
    <location>
        <begin position="2747"/>
        <end position="2814"/>
    </location>
</feature>
<evidence type="ECO:0008006" key="4">
    <source>
        <dbReference type="Google" id="ProtNLM"/>
    </source>
</evidence>
<name>A0A0P1BIM4_9BASI</name>
<feature type="compositionally biased region" description="Low complexity" evidence="1">
    <location>
        <begin position="627"/>
        <end position="642"/>
    </location>
</feature>
<feature type="region of interest" description="Disordered" evidence="1">
    <location>
        <begin position="2070"/>
        <end position="2148"/>
    </location>
</feature>
<feature type="compositionally biased region" description="Polar residues" evidence="1">
    <location>
        <begin position="144"/>
        <end position="153"/>
    </location>
</feature>
<feature type="compositionally biased region" description="Low complexity" evidence="1">
    <location>
        <begin position="192"/>
        <end position="205"/>
    </location>
</feature>
<dbReference type="OrthoDB" id="2507336at2759"/>
<feature type="region of interest" description="Disordered" evidence="1">
    <location>
        <begin position="1632"/>
        <end position="1654"/>
    </location>
</feature>
<feature type="region of interest" description="Disordered" evidence="1">
    <location>
        <begin position="1994"/>
        <end position="2029"/>
    </location>
</feature>
<feature type="compositionally biased region" description="Basic and acidic residues" evidence="1">
    <location>
        <begin position="2415"/>
        <end position="2425"/>
    </location>
</feature>
<feature type="region of interest" description="Disordered" evidence="1">
    <location>
        <begin position="1224"/>
        <end position="1294"/>
    </location>
</feature>
<feature type="compositionally biased region" description="Low complexity" evidence="1">
    <location>
        <begin position="2304"/>
        <end position="2321"/>
    </location>
</feature>
<feature type="compositionally biased region" description="Polar residues" evidence="1">
    <location>
        <begin position="2004"/>
        <end position="2022"/>
    </location>
</feature>
<feature type="region of interest" description="Disordered" evidence="1">
    <location>
        <begin position="1855"/>
        <end position="1874"/>
    </location>
</feature>
<feature type="region of interest" description="Disordered" evidence="1">
    <location>
        <begin position="1113"/>
        <end position="1211"/>
    </location>
</feature>
<keyword evidence="3" id="KW-1185">Reference proteome</keyword>